<proteinExistence type="predicted"/>
<organism evidence="1 2">
    <name type="scientific">Physocladia obscura</name>
    <dbReference type="NCBI Taxonomy" id="109957"/>
    <lineage>
        <taxon>Eukaryota</taxon>
        <taxon>Fungi</taxon>
        <taxon>Fungi incertae sedis</taxon>
        <taxon>Chytridiomycota</taxon>
        <taxon>Chytridiomycota incertae sedis</taxon>
        <taxon>Chytridiomycetes</taxon>
        <taxon>Chytridiales</taxon>
        <taxon>Chytriomycetaceae</taxon>
        <taxon>Physocladia</taxon>
    </lineage>
</organism>
<name>A0AAD5XBN8_9FUNG</name>
<dbReference type="EMBL" id="JADGJH010001359">
    <property type="protein sequence ID" value="KAJ3114536.1"/>
    <property type="molecule type" value="Genomic_DNA"/>
</dbReference>
<sequence>MLSFKDVISDSDEDAADEVPSHIKDYALKFMKKGTFRNVGTMMYNPLSSWNKHWEQQKNKELKEIARKRTAVEAEQHLADSVSEIRENIVAERAAKKGRVTRQLDSVLRIIPKTSASNNLPDVLKHVGAVFHDCEDSSFCRIVDLRTTNSAIFESVPSDIMDSYGTWLEEQWSQPVNRDITDFLETVFEPLETIDVNDWESHIAGLENAKVSHHCSALALVKKTIPNFCRAFLDPLAPLQNGQALECYILNDFIHPLFRESVFLFGNKTRWISGEVPCNFFENKNRADGVAMMPGRELPIAYFEGARPNASNRKGTNDDEKIMKNSISIMRNTVLSLVNRKCRFPSKVGTFAAQFFDGVLRLSVILLGDMTAMFESAKSQARLSRKSTIMANSAIGLSKNCPEDE</sequence>
<keyword evidence="2" id="KW-1185">Reference proteome</keyword>
<comment type="caution">
    <text evidence="1">The sequence shown here is derived from an EMBL/GenBank/DDBJ whole genome shotgun (WGS) entry which is preliminary data.</text>
</comment>
<dbReference type="AlphaFoldDB" id="A0AAD5XBN8"/>
<evidence type="ECO:0000313" key="1">
    <source>
        <dbReference type="EMBL" id="KAJ3114536.1"/>
    </source>
</evidence>
<dbReference type="Proteomes" id="UP001211907">
    <property type="component" value="Unassembled WGS sequence"/>
</dbReference>
<gene>
    <name evidence="1" type="ORF">HK100_001630</name>
</gene>
<evidence type="ECO:0000313" key="2">
    <source>
        <dbReference type="Proteomes" id="UP001211907"/>
    </source>
</evidence>
<reference evidence="1" key="1">
    <citation type="submission" date="2020-05" db="EMBL/GenBank/DDBJ databases">
        <title>Phylogenomic resolution of chytrid fungi.</title>
        <authorList>
            <person name="Stajich J.E."/>
            <person name="Amses K."/>
            <person name="Simmons R."/>
            <person name="Seto K."/>
            <person name="Myers J."/>
            <person name="Bonds A."/>
            <person name="Quandt C.A."/>
            <person name="Barry K."/>
            <person name="Liu P."/>
            <person name="Grigoriev I."/>
            <person name="Longcore J.E."/>
            <person name="James T.Y."/>
        </authorList>
    </citation>
    <scope>NUCLEOTIDE SEQUENCE</scope>
    <source>
        <strain evidence="1">JEL0513</strain>
    </source>
</reference>
<accession>A0AAD5XBN8</accession>
<protein>
    <submittedName>
        <fullName evidence="1">Uncharacterized protein</fullName>
    </submittedName>
</protein>